<feature type="transmembrane region" description="Helical" evidence="1">
    <location>
        <begin position="300"/>
        <end position="322"/>
    </location>
</feature>
<name>A0A7V5NW53_9PROT</name>
<dbReference type="AlphaFoldDB" id="A0A7V5NW53"/>
<feature type="transmembrane region" description="Helical" evidence="1">
    <location>
        <begin position="329"/>
        <end position="350"/>
    </location>
</feature>
<dbReference type="PANTHER" id="PTHR34289">
    <property type="entry name" value="PROTEIN, PUTATIVE (DUF819)-RELATED"/>
    <property type="match status" value="1"/>
</dbReference>
<proteinExistence type="predicted"/>
<reference evidence="2" key="1">
    <citation type="journal article" date="2020" name="mSystems">
        <title>Genome- and Community-Level Interaction Insights into Carbon Utilization and Element Cycling Functions of Hydrothermarchaeota in Hydrothermal Sediment.</title>
        <authorList>
            <person name="Zhou Z."/>
            <person name="Liu Y."/>
            <person name="Xu W."/>
            <person name="Pan J."/>
            <person name="Luo Z.H."/>
            <person name="Li M."/>
        </authorList>
    </citation>
    <scope>NUCLEOTIDE SEQUENCE [LARGE SCALE GENOMIC DNA]</scope>
    <source>
        <strain evidence="2">HyVt-538</strain>
    </source>
</reference>
<organism evidence="2">
    <name type="scientific">Hellea balneolensis</name>
    <dbReference type="NCBI Taxonomy" id="287478"/>
    <lineage>
        <taxon>Bacteria</taxon>
        <taxon>Pseudomonadati</taxon>
        <taxon>Pseudomonadota</taxon>
        <taxon>Alphaproteobacteria</taxon>
        <taxon>Maricaulales</taxon>
        <taxon>Robiginitomaculaceae</taxon>
        <taxon>Hellea</taxon>
    </lineage>
</organism>
<dbReference type="InterPro" id="IPR008537">
    <property type="entry name" value="DUF819"/>
</dbReference>
<feature type="transmembrane region" description="Helical" evidence="1">
    <location>
        <begin position="167"/>
        <end position="184"/>
    </location>
</feature>
<keyword evidence="1" id="KW-0812">Transmembrane</keyword>
<accession>A0A7V5NW53</accession>
<protein>
    <submittedName>
        <fullName evidence="2">DUF819 domain-containing protein</fullName>
    </submittedName>
</protein>
<evidence type="ECO:0000313" key="2">
    <source>
        <dbReference type="EMBL" id="HHI88312.1"/>
    </source>
</evidence>
<keyword evidence="1" id="KW-0472">Membrane</keyword>
<feature type="transmembrane region" description="Helical" evidence="1">
    <location>
        <begin position="6"/>
        <end position="22"/>
    </location>
</feature>
<feature type="transmembrane region" description="Helical" evidence="1">
    <location>
        <begin position="94"/>
        <end position="116"/>
    </location>
</feature>
<feature type="transmembrane region" description="Helical" evidence="1">
    <location>
        <begin position="276"/>
        <end position="294"/>
    </location>
</feature>
<sequence length="389" mass="41045">MITNGLAYLAVLFLTGGLIAWIEGQGKFRLFKILPGIVILYFLIMLFSTLGLWHKTDSINATYKAVKDNLLPMMIFLLLLKGDIRQIAALGPKLIFTFLLASTSIILGFVLTFLALKAWLPEGAWMTFAPLAGSWLGGSGNMAAVQGALSIPDAQMTNALLMDSIDYALWVMLLLACVPFAARFNRWSGGNTRLIDEIGAKLEADSEEKARPINTGALLLLIGLGLSTSAASQYLGGFLPTTDFLSHKTWAILIATVFGVIAAMTPIARVPGSGELGSVLLYGIVALIASRANFGELTQAPLFILAGFMILAFHGLIMIVAAKLFRLDLFSLGVASLANVGGVASAPILAAAYSRALIPVGILMALLGYILGTGGGLVVGKILLVLSGG</sequence>
<evidence type="ECO:0000256" key="1">
    <source>
        <dbReference type="SAM" id="Phobius"/>
    </source>
</evidence>
<feature type="transmembrane region" description="Helical" evidence="1">
    <location>
        <begin position="356"/>
        <end position="386"/>
    </location>
</feature>
<feature type="transmembrane region" description="Helical" evidence="1">
    <location>
        <begin position="34"/>
        <end position="53"/>
    </location>
</feature>
<dbReference type="Pfam" id="PF05684">
    <property type="entry name" value="DUF819"/>
    <property type="match status" value="1"/>
</dbReference>
<gene>
    <name evidence="2" type="ORF">ENK01_00030</name>
</gene>
<comment type="caution">
    <text evidence="2">The sequence shown here is derived from an EMBL/GenBank/DDBJ whole genome shotgun (WGS) entry which is preliminary data.</text>
</comment>
<feature type="transmembrane region" description="Helical" evidence="1">
    <location>
        <begin position="247"/>
        <end position="264"/>
    </location>
</feature>
<dbReference type="Proteomes" id="UP000885806">
    <property type="component" value="Unassembled WGS sequence"/>
</dbReference>
<dbReference type="EMBL" id="DROP01000002">
    <property type="protein sequence ID" value="HHI88312.1"/>
    <property type="molecule type" value="Genomic_DNA"/>
</dbReference>
<feature type="transmembrane region" description="Helical" evidence="1">
    <location>
        <begin position="216"/>
        <end position="235"/>
    </location>
</feature>
<dbReference type="PANTHER" id="PTHR34289:SF8">
    <property type="entry name" value="DUF819 DOMAIN-CONTAINING PROTEIN"/>
    <property type="match status" value="1"/>
</dbReference>
<keyword evidence="1" id="KW-1133">Transmembrane helix</keyword>